<dbReference type="Proteomes" id="UP001523219">
    <property type="component" value="Unassembled WGS sequence"/>
</dbReference>
<proteinExistence type="predicted"/>
<evidence type="ECO:0000313" key="1">
    <source>
        <dbReference type="EMBL" id="MCN9240392.1"/>
    </source>
</evidence>
<name>A0ABT0ZB09_9ACTN</name>
<gene>
    <name evidence="1" type="ORF">NGF19_06210</name>
</gene>
<evidence type="ECO:0000313" key="2">
    <source>
        <dbReference type="Proteomes" id="UP001523219"/>
    </source>
</evidence>
<reference evidence="1 2" key="1">
    <citation type="submission" date="2022-05" db="EMBL/GenBank/DDBJ databases">
        <title>Streptomyces sp. nov. RY43-2 isolated from soil of a peat swamp forest.</title>
        <authorList>
            <person name="Kanchanasin P."/>
            <person name="Tanasupawat S."/>
            <person name="Phongsopitanun W."/>
        </authorList>
    </citation>
    <scope>NUCLEOTIDE SEQUENCE [LARGE SCALE GENOMIC DNA]</scope>
    <source>
        <strain evidence="1 2">RY43-2</strain>
    </source>
</reference>
<accession>A0ABT0ZB09</accession>
<protein>
    <submittedName>
        <fullName evidence="1">Uncharacterized protein</fullName>
    </submittedName>
</protein>
<sequence length="164" mass="18100">MNRFGGPGGDLDLPNGGTEVFVEVMMFAVSALAQEPWEYRFAALMAAQDQNMVGRGCVGFDLDEVAWGSTAEERAAVRDFVLRVVDLAAREYRWDELGYEPPYAKGYLGRFRTMVEEFAPVRDGSGPACTTVFPGHDDDALAMCVRHRVLALAEWGGCCVFCTR</sequence>
<dbReference type="EMBL" id="JAMWMR010000004">
    <property type="protein sequence ID" value="MCN9240392.1"/>
    <property type="molecule type" value="Genomic_DNA"/>
</dbReference>
<keyword evidence="2" id="KW-1185">Reference proteome</keyword>
<dbReference type="RefSeq" id="WP_252422790.1">
    <property type="nucleotide sequence ID" value="NZ_JAMWMR010000004.1"/>
</dbReference>
<organism evidence="1 2">
    <name type="scientific">Streptomyces macrolidinus</name>
    <dbReference type="NCBI Taxonomy" id="2952607"/>
    <lineage>
        <taxon>Bacteria</taxon>
        <taxon>Bacillati</taxon>
        <taxon>Actinomycetota</taxon>
        <taxon>Actinomycetes</taxon>
        <taxon>Kitasatosporales</taxon>
        <taxon>Streptomycetaceae</taxon>
        <taxon>Streptomyces</taxon>
    </lineage>
</organism>
<comment type="caution">
    <text evidence="1">The sequence shown here is derived from an EMBL/GenBank/DDBJ whole genome shotgun (WGS) entry which is preliminary data.</text>
</comment>